<name>S0EVU9_CHTCT</name>
<protein>
    <submittedName>
        <fullName evidence="2">Predicted N-acetylglucosamine kinase</fullName>
    </submittedName>
</protein>
<dbReference type="PATRIC" id="fig|1303518.3.peg.698"/>
<reference evidence="3" key="1">
    <citation type="submission" date="2013-03" db="EMBL/GenBank/DDBJ databases">
        <title>Genome sequence of Chthonomonas calidirosea, the first sequenced genome from the Armatimonadetes phylum (formally candidate division OP10).</title>
        <authorList>
            <person name="Lee K.C.Y."/>
            <person name="Morgan X.C."/>
            <person name="Dunfield P.F."/>
            <person name="Tamas I."/>
            <person name="Houghton K.M."/>
            <person name="Vyssotski M."/>
            <person name="Ryan J.L.J."/>
            <person name="Lagutin K."/>
            <person name="McDonald I.R."/>
            <person name="Stott M.B."/>
        </authorList>
    </citation>
    <scope>NUCLEOTIDE SEQUENCE [LARGE SCALE GENOMIC DNA]</scope>
    <source>
        <strain evidence="3">DSM 23976 / ICMP 18418 / T49</strain>
    </source>
</reference>
<proteinExistence type="predicted"/>
<sequence>MRLVLGVDGGQTRTLAVIADEVGNLLGFGIGGPANHIHEPGGIERVQRSLIDAIHGAFHNAGLPYSRCAAACLGMTGSSAAMEAICTPLVPAEQILFGHDTRIAFYSVTFGSPGVVVIGGTGSVAYGVNSRGDQALVGGWGYLMGDEGSGYWIALKALNACCRAADGILPPTLLQPLILSRLELENLKQLHTLLYSGKLSRPDIAALSEVVGAAAAQGDAVAQKILHEAGRELALLAATAIRRLGMEKQEVLVGTVGGVFRAGRSILRPFRTAIKRTAPYACVTSAHLPAAVGAVLIALEAIGVPPTESLVHRLKQSLKKRNLLKS</sequence>
<dbReference type="KEGG" id="ccz:CCALI_00692"/>
<dbReference type="Gene3D" id="3.30.420.40">
    <property type="match status" value="2"/>
</dbReference>
<dbReference type="STRING" id="454171.CP488_00461"/>
<dbReference type="InterPro" id="IPR052519">
    <property type="entry name" value="Euk-type_GlcNAc_Kinase"/>
</dbReference>
<dbReference type="Proteomes" id="UP000014227">
    <property type="component" value="Chromosome I"/>
</dbReference>
<dbReference type="PANTHER" id="PTHR43190:SF3">
    <property type="entry name" value="N-ACETYL-D-GLUCOSAMINE KINASE"/>
    <property type="match status" value="1"/>
</dbReference>
<dbReference type="GO" id="GO:0016301">
    <property type="term" value="F:kinase activity"/>
    <property type="evidence" value="ECO:0007669"/>
    <property type="project" value="UniProtKB-KW"/>
</dbReference>
<organism evidence="2 3">
    <name type="scientific">Chthonomonas calidirosea (strain DSM 23976 / ICMP 18418 / T49)</name>
    <dbReference type="NCBI Taxonomy" id="1303518"/>
    <lineage>
        <taxon>Bacteria</taxon>
        <taxon>Bacillati</taxon>
        <taxon>Armatimonadota</taxon>
        <taxon>Chthonomonadia</taxon>
        <taxon>Chthonomonadales</taxon>
        <taxon>Chthonomonadaceae</taxon>
        <taxon>Chthonomonas</taxon>
    </lineage>
</organism>
<evidence type="ECO:0000313" key="3">
    <source>
        <dbReference type="Proteomes" id="UP000014227"/>
    </source>
</evidence>
<dbReference type="eggNOG" id="COG2971">
    <property type="taxonomic scope" value="Bacteria"/>
</dbReference>
<evidence type="ECO:0000259" key="1">
    <source>
        <dbReference type="Pfam" id="PF01869"/>
    </source>
</evidence>
<keyword evidence="2" id="KW-0808">Transferase</keyword>
<keyword evidence="3" id="KW-1185">Reference proteome</keyword>
<dbReference type="PANTHER" id="PTHR43190">
    <property type="entry name" value="N-ACETYL-D-GLUCOSAMINE KINASE"/>
    <property type="match status" value="1"/>
</dbReference>
<accession>S0EVU9</accession>
<gene>
    <name evidence="2" type="ORF">CCALI_00692</name>
</gene>
<dbReference type="AlphaFoldDB" id="S0EVU9"/>
<keyword evidence="2" id="KW-0418">Kinase</keyword>
<dbReference type="InParanoid" id="S0EVU9"/>
<dbReference type="RefSeq" id="WP_016482079.1">
    <property type="nucleotide sequence ID" value="NC_021487.1"/>
</dbReference>
<dbReference type="InterPro" id="IPR043129">
    <property type="entry name" value="ATPase_NBD"/>
</dbReference>
<dbReference type="EMBL" id="HF951689">
    <property type="protein sequence ID" value="CCW34517.1"/>
    <property type="molecule type" value="Genomic_DNA"/>
</dbReference>
<dbReference type="Pfam" id="PF01869">
    <property type="entry name" value="BcrAD_BadFG"/>
    <property type="match status" value="1"/>
</dbReference>
<evidence type="ECO:0000313" key="2">
    <source>
        <dbReference type="EMBL" id="CCW34517.1"/>
    </source>
</evidence>
<dbReference type="InterPro" id="IPR002731">
    <property type="entry name" value="ATPase_BadF"/>
</dbReference>
<feature type="domain" description="ATPase BadF/BadG/BcrA/BcrD type" evidence="1">
    <location>
        <begin position="5"/>
        <end position="298"/>
    </location>
</feature>
<dbReference type="HOGENOM" id="CLU_016274_1_1_0"/>
<dbReference type="SUPFAM" id="SSF53067">
    <property type="entry name" value="Actin-like ATPase domain"/>
    <property type="match status" value="2"/>
</dbReference>